<keyword evidence="2" id="KW-1185">Reference proteome</keyword>
<dbReference type="EMBL" id="FNLL01000012">
    <property type="protein sequence ID" value="SDU54783.1"/>
    <property type="molecule type" value="Genomic_DNA"/>
</dbReference>
<gene>
    <name evidence="1" type="ORF">SAMN04487931_1123</name>
</gene>
<sequence length="181" mass="19646">MNFDNPEARAYLFELYTVTQGDPKAQVSMYDVGATLGLEKTDAGAMAEDLFIRGFAELKTLSGGIGITVQGLEELDVQPDPVICNDDSLVLGKSTVLENKGQKAVEKILQDIKASLVQTSPTYEKLEEIVMDIKTIEIQMLSPRPKTAVIREVLRSLHKSISASGTEDLAVKLMAITDSGV</sequence>
<organism evidence="1 2">
    <name type="scientific">Desulfobacula phenolica</name>
    <dbReference type="NCBI Taxonomy" id="90732"/>
    <lineage>
        <taxon>Bacteria</taxon>
        <taxon>Pseudomonadati</taxon>
        <taxon>Thermodesulfobacteriota</taxon>
        <taxon>Desulfobacteria</taxon>
        <taxon>Desulfobacterales</taxon>
        <taxon>Desulfobacteraceae</taxon>
        <taxon>Desulfobacula</taxon>
    </lineage>
</organism>
<evidence type="ECO:0000313" key="1">
    <source>
        <dbReference type="EMBL" id="SDU54783.1"/>
    </source>
</evidence>
<dbReference type="AlphaFoldDB" id="A0A1H2JEH5"/>
<accession>A0A1H2JEH5</accession>
<name>A0A1H2JEH5_9BACT</name>
<protein>
    <submittedName>
        <fullName evidence="1">Uncharacterized protein</fullName>
    </submittedName>
</protein>
<dbReference type="Proteomes" id="UP000199608">
    <property type="component" value="Unassembled WGS sequence"/>
</dbReference>
<reference evidence="2" key="1">
    <citation type="submission" date="2016-10" db="EMBL/GenBank/DDBJ databases">
        <authorList>
            <person name="Varghese N."/>
            <person name="Submissions S."/>
        </authorList>
    </citation>
    <scope>NUCLEOTIDE SEQUENCE [LARGE SCALE GENOMIC DNA]</scope>
    <source>
        <strain evidence="2">DSM 3384</strain>
    </source>
</reference>
<dbReference type="RefSeq" id="WP_092236954.1">
    <property type="nucleotide sequence ID" value="NZ_FNLL01000012.1"/>
</dbReference>
<proteinExistence type="predicted"/>
<evidence type="ECO:0000313" key="2">
    <source>
        <dbReference type="Proteomes" id="UP000199608"/>
    </source>
</evidence>